<accession>A0A3E0I044</accession>
<dbReference type="RefSeq" id="WP_116173646.1">
    <property type="nucleotide sequence ID" value="NZ_CP144375.1"/>
</dbReference>
<keyword evidence="1" id="KW-0472">Membrane</keyword>
<evidence type="ECO:0000313" key="2">
    <source>
        <dbReference type="EMBL" id="REH51575.1"/>
    </source>
</evidence>
<keyword evidence="1" id="KW-1133">Transmembrane helix</keyword>
<dbReference type="OrthoDB" id="3612087at2"/>
<evidence type="ECO:0000256" key="1">
    <source>
        <dbReference type="SAM" id="Phobius"/>
    </source>
</evidence>
<proteinExistence type="predicted"/>
<organism evidence="2 3">
    <name type="scientific">Kutzneria buriramensis</name>
    <dbReference type="NCBI Taxonomy" id="1045776"/>
    <lineage>
        <taxon>Bacteria</taxon>
        <taxon>Bacillati</taxon>
        <taxon>Actinomycetota</taxon>
        <taxon>Actinomycetes</taxon>
        <taxon>Pseudonocardiales</taxon>
        <taxon>Pseudonocardiaceae</taxon>
        <taxon>Kutzneria</taxon>
    </lineage>
</organism>
<reference evidence="2 3" key="1">
    <citation type="submission" date="2018-08" db="EMBL/GenBank/DDBJ databases">
        <title>Genomic Encyclopedia of Archaeal and Bacterial Type Strains, Phase II (KMG-II): from individual species to whole genera.</title>
        <authorList>
            <person name="Goeker M."/>
        </authorList>
    </citation>
    <scope>NUCLEOTIDE SEQUENCE [LARGE SCALE GENOMIC DNA]</scope>
    <source>
        <strain evidence="2 3">DSM 45791</strain>
    </source>
</reference>
<dbReference type="Proteomes" id="UP000256269">
    <property type="component" value="Unassembled WGS sequence"/>
</dbReference>
<comment type="caution">
    <text evidence="2">The sequence shown here is derived from an EMBL/GenBank/DDBJ whole genome shotgun (WGS) entry which is preliminary data.</text>
</comment>
<sequence length="295" mass="31671">MTDLDQIERLRPDVDDPSPYWLAATRTALLERTPRRSWEHHRSRRSTLIAAAAAVAVLATIAVVMPGSSALTAAAHDQYYYVKEAHGGGGSPSGTLELWYPVGSADPVQPWHPACDHGAVTGMPYRCHPMGGSGVGWVADYTPDEPLGNLSVDQFRALPTDVDQLRTKVYEQARQWQAIQPPDGVRGGVYYSPDLDQQAFLVIDAGLRTGRAPQPLAQALYRVLLTIPGVQATQQATDSAGRPGVGVARTTAGFLYRLMLVFDRSTHGFLGEAGSYPGSVSILASGPVAKVGDRP</sequence>
<keyword evidence="1" id="KW-0812">Transmembrane</keyword>
<name>A0A3E0I044_9PSEU</name>
<dbReference type="AlphaFoldDB" id="A0A3E0I044"/>
<evidence type="ECO:0000313" key="3">
    <source>
        <dbReference type="Proteomes" id="UP000256269"/>
    </source>
</evidence>
<feature type="transmembrane region" description="Helical" evidence="1">
    <location>
        <begin position="46"/>
        <end position="65"/>
    </location>
</feature>
<gene>
    <name evidence="2" type="ORF">BCF44_10324</name>
</gene>
<keyword evidence="3" id="KW-1185">Reference proteome</keyword>
<dbReference type="EMBL" id="QUNO01000003">
    <property type="protein sequence ID" value="REH51575.1"/>
    <property type="molecule type" value="Genomic_DNA"/>
</dbReference>
<protein>
    <submittedName>
        <fullName evidence="2">Uncharacterized protein</fullName>
    </submittedName>
</protein>